<dbReference type="SUPFAM" id="SSF53671">
    <property type="entry name" value="Aspartate/ornithine carbamoyltransferase"/>
    <property type="match status" value="1"/>
</dbReference>
<organism evidence="6 7">
    <name type="scientific">Lactobacillus xylocopicola</name>
    <dbReference type="NCBI Taxonomy" id="2976676"/>
    <lineage>
        <taxon>Bacteria</taxon>
        <taxon>Bacillati</taxon>
        <taxon>Bacillota</taxon>
        <taxon>Bacilli</taxon>
        <taxon>Lactobacillales</taxon>
        <taxon>Lactobacillaceae</taxon>
        <taxon>Lactobacillus</taxon>
    </lineage>
</organism>
<dbReference type="NCBIfam" id="TIGR00658">
    <property type="entry name" value="orni_carb_tr"/>
    <property type="match status" value="1"/>
</dbReference>
<dbReference type="InterPro" id="IPR006130">
    <property type="entry name" value="Asp/Orn_carbamoylTrfase"/>
</dbReference>
<feature type="domain" description="Aspartate/ornithine carbamoyltransferase carbamoyl-P binding" evidence="5">
    <location>
        <begin position="4"/>
        <end position="146"/>
    </location>
</feature>
<dbReference type="RefSeq" id="WP_317637971.1">
    <property type="nucleotide sequence ID" value="NZ_AP026803.1"/>
</dbReference>
<gene>
    <name evidence="6" type="primary">ptcA</name>
    <name evidence="6" type="ORF">KIM322_05260</name>
</gene>
<protein>
    <recommendedName>
        <fullName evidence="2">Ornithine carbamoyltransferase</fullName>
        <ecNumber evidence="2">2.1.3.3</ecNumber>
    </recommendedName>
</protein>
<reference evidence="6 7" key="1">
    <citation type="journal article" date="2023" name="Microbiol. Spectr.">
        <title>Symbiosis of Carpenter Bees with Uncharacterized Lactic Acid Bacteria Showing NAD Auxotrophy.</title>
        <authorList>
            <person name="Kawasaki S."/>
            <person name="Ozawa K."/>
            <person name="Mori T."/>
            <person name="Yamamoto A."/>
            <person name="Ito M."/>
            <person name="Ohkuma M."/>
            <person name="Sakamoto M."/>
            <person name="Matsutani M."/>
        </authorList>
    </citation>
    <scope>NUCLEOTIDE SEQUENCE [LARGE SCALE GENOMIC DNA]</scope>
    <source>
        <strain evidence="6 7">Kim32-2</strain>
    </source>
</reference>
<dbReference type="PANTHER" id="PTHR45753">
    <property type="entry name" value="ORNITHINE CARBAMOYLTRANSFERASE, MITOCHONDRIAL"/>
    <property type="match status" value="1"/>
</dbReference>
<keyword evidence="1 3" id="KW-0808">Transferase</keyword>
<sequence>MPKKDFIDTCDFSKAEMQYLIELGLKIKEAIAHGYYPQLLKNKSLGMIFDQTSTRTRVSAEAAMTELGGHALYLAPGQIQLGKGGHEGLADTSRVLGDLLDLLGARISSHEELTNLAKYSKAPVVSFMSDQDHPTQALGDLITIEEHLPVGKKLAEVKIVFVGDATQVAVSTMLFCAQMGMQFIQYGPQSKHMPKDLLARAKKLAAESGGLIEVSADDQVLKGADFIYTDVWYGLYDQEMGKEEYLKLFYPKYQVNEDLLQKTANPEVKFMHCLPANRGEEVTAAVLEGDSSIAWEQSENKKAAMRAIFVYLLNPQLKCPTKNEVKQLQADLDDLLAREI</sequence>
<name>A0ABN6SIU9_9LACO</name>
<dbReference type="EC" id="2.1.3.3" evidence="2"/>
<dbReference type="PRINTS" id="PR00102">
    <property type="entry name" value="OTCASE"/>
</dbReference>
<dbReference type="Gene3D" id="3.40.50.1370">
    <property type="entry name" value="Aspartate/ornithine carbamoyltransferase"/>
    <property type="match status" value="2"/>
</dbReference>
<dbReference type="Pfam" id="PF02729">
    <property type="entry name" value="OTCace_N"/>
    <property type="match status" value="1"/>
</dbReference>
<dbReference type="Proteomes" id="UP001321741">
    <property type="component" value="Chromosome"/>
</dbReference>
<evidence type="ECO:0000256" key="3">
    <source>
        <dbReference type="RuleBase" id="RU003634"/>
    </source>
</evidence>
<dbReference type="PRINTS" id="PR00100">
    <property type="entry name" value="AOTCASE"/>
</dbReference>
<dbReference type="InterPro" id="IPR006132">
    <property type="entry name" value="Asp/Orn_carbamoyltranf_P-bd"/>
</dbReference>
<feature type="domain" description="Aspartate/ornithine carbamoyltransferase Asp/Orn-binding" evidence="4">
    <location>
        <begin position="156"/>
        <end position="312"/>
    </location>
</feature>
<evidence type="ECO:0000313" key="7">
    <source>
        <dbReference type="Proteomes" id="UP001321741"/>
    </source>
</evidence>
<dbReference type="InterPro" id="IPR006131">
    <property type="entry name" value="Asp_carbamoyltransf_Asp/Orn-bd"/>
</dbReference>
<dbReference type="InterPro" id="IPR002292">
    <property type="entry name" value="Orn/put_carbamltrans"/>
</dbReference>
<comment type="similarity">
    <text evidence="3">Belongs to the aspartate/ornithine carbamoyltransferase superfamily.</text>
</comment>
<evidence type="ECO:0000256" key="1">
    <source>
        <dbReference type="ARBA" id="ARBA00022679"/>
    </source>
</evidence>
<evidence type="ECO:0000259" key="4">
    <source>
        <dbReference type="Pfam" id="PF00185"/>
    </source>
</evidence>
<evidence type="ECO:0000259" key="5">
    <source>
        <dbReference type="Pfam" id="PF02729"/>
    </source>
</evidence>
<evidence type="ECO:0000256" key="2">
    <source>
        <dbReference type="NCBIfam" id="TIGR00658"/>
    </source>
</evidence>
<dbReference type="EMBL" id="AP026803">
    <property type="protein sequence ID" value="BDR60265.1"/>
    <property type="molecule type" value="Genomic_DNA"/>
</dbReference>
<proteinExistence type="inferred from homology"/>
<keyword evidence="7" id="KW-1185">Reference proteome</keyword>
<accession>A0ABN6SIU9</accession>
<evidence type="ECO:0000313" key="6">
    <source>
        <dbReference type="EMBL" id="BDR60265.1"/>
    </source>
</evidence>
<dbReference type="PANTHER" id="PTHR45753:SF3">
    <property type="entry name" value="ORNITHINE TRANSCARBAMYLASE, MITOCHONDRIAL"/>
    <property type="match status" value="1"/>
</dbReference>
<dbReference type="InterPro" id="IPR036901">
    <property type="entry name" value="Asp/Orn_carbamoylTrfase_sf"/>
</dbReference>
<dbReference type="Pfam" id="PF00185">
    <property type="entry name" value="OTCace"/>
    <property type="match status" value="1"/>
</dbReference>